<sequence>MAHNNDALFGDSDDSDVPDLDLALGNRRNKRSRLFPREGQWCARATKDVNCMLLNRYAFVLLLTSLVIAVAFLGLISVHLLSQNKQLQKLLVLPEQLDALKRDIKRLKTDVELLRLSSAQSQHSGSSSSSNWNLNNNGTLFISDRLDTIESEVKAIADEFKYRIGEHSSGPSVMEDIRSLEAHISSVEERCVQGCESMRTVALNSGTSNASSSASKQTSRKHSLSADTAKRKRSKGISYRDTPIIFTRLSMSGLTVMVVYFTTLVYTGLLVAIEPWRDCHAPYWIWMSAGNVITVQLIVVSLITIIYRLKGSVFTDNRRRNYKCEFYSLLWAFETSSLADLAYHITLYMIANEDEGCNGVFKHDQILYTTVKVPYELISFFMPIWIILFVFRAHSKSFDEEDSNSSTLFTACSTRSLNNVIVVRNWHRRYRPLGSSQWSFVNPSEEVASRRQSLSSCRNPISSRAFTSSRAHQVQRASQNSKPPPVFRRTQSAPSLTPLLRRNSVSTSVIVSPLYSIPEETSQAQLSSSSSSDNLSTVANVDSDH</sequence>
<evidence type="ECO:0000313" key="3">
    <source>
        <dbReference type="EMBL" id="VDK45716.1"/>
    </source>
</evidence>
<reference evidence="5" key="1">
    <citation type="submission" date="2016-04" db="UniProtKB">
        <authorList>
            <consortium name="WormBaseParasite"/>
        </authorList>
    </citation>
    <scope>IDENTIFICATION</scope>
</reference>
<feature type="compositionally biased region" description="Polar residues" evidence="1">
    <location>
        <begin position="465"/>
        <end position="481"/>
    </location>
</feature>
<feature type="region of interest" description="Disordered" evidence="1">
    <location>
        <begin position="521"/>
        <end position="545"/>
    </location>
</feature>
<dbReference type="PANTHER" id="PTHR38553:SF1">
    <property type="entry name" value="G PROTEIN-COUPLED RECEPTOR"/>
    <property type="match status" value="1"/>
</dbReference>
<gene>
    <name evidence="3" type="ORF">ASIM_LOCUS11747</name>
</gene>
<name>A0A0M3JVM4_ANISI</name>
<feature type="region of interest" description="Disordered" evidence="1">
    <location>
        <begin position="465"/>
        <end position="499"/>
    </location>
</feature>
<proteinExistence type="predicted"/>
<dbReference type="OrthoDB" id="5818871at2759"/>
<organism evidence="5">
    <name type="scientific">Anisakis simplex</name>
    <name type="common">Herring worm</name>
    <dbReference type="NCBI Taxonomy" id="6269"/>
    <lineage>
        <taxon>Eukaryota</taxon>
        <taxon>Metazoa</taxon>
        <taxon>Ecdysozoa</taxon>
        <taxon>Nematoda</taxon>
        <taxon>Chromadorea</taxon>
        <taxon>Rhabditida</taxon>
        <taxon>Spirurina</taxon>
        <taxon>Ascaridomorpha</taxon>
        <taxon>Ascaridoidea</taxon>
        <taxon>Anisakidae</taxon>
        <taxon>Anisakis</taxon>
        <taxon>Anisakis simplex complex</taxon>
    </lineage>
</organism>
<dbReference type="Proteomes" id="UP000267096">
    <property type="component" value="Unassembled WGS sequence"/>
</dbReference>
<feature type="transmembrane region" description="Helical" evidence="2">
    <location>
        <begin position="254"/>
        <end position="273"/>
    </location>
</feature>
<keyword evidence="2" id="KW-0472">Membrane</keyword>
<feature type="transmembrane region" description="Helical" evidence="2">
    <location>
        <begin position="371"/>
        <end position="391"/>
    </location>
</feature>
<evidence type="ECO:0000313" key="4">
    <source>
        <dbReference type="Proteomes" id="UP000267096"/>
    </source>
</evidence>
<evidence type="ECO:0000256" key="2">
    <source>
        <dbReference type="SAM" id="Phobius"/>
    </source>
</evidence>
<dbReference type="PANTHER" id="PTHR38553">
    <property type="entry name" value="PROTEIN CBG19621"/>
    <property type="match status" value="1"/>
</dbReference>
<feature type="transmembrane region" description="Helical" evidence="2">
    <location>
        <begin position="285"/>
        <end position="307"/>
    </location>
</feature>
<feature type="compositionally biased region" description="Polar residues" evidence="1">
    <location>
        <begin position="533"/>
        <end position="545"/>
    </location>
</feature>
<dbReference type="AlphaFoldDB" id="A0A0M3JVM4"/>
<feature type="compositionally biased region" description="Low complexity" evidence="1">
    <location>
        <begin position="205"/>
        <end position="217"/>
    </location>
</feature>
<dbReference type="WBParaSite" id="ASIM_0001228101-mRNA-1">
    <property type="protein sequence ID" value="ASIM_0001228101-mRNA-1"/>
    <property type="gene ID" value="ASIM_0001228101"/>
</dbReference>
<reference evidence="3 4" key="2">
    <citation type="submission" date="2018-11" db="EMBL/GenBank/DDBJ databases">
        <authorList>
            <consortium name="Pathogen Informatics"/>
        </authorList>
    </citation>
    <scope>NUCLEOTIDE SEQUENCE [LARGE SCALE GENOMIC DNA]</scope>
</reference>
<keyword evidence="2" id="KW-0812">Transmembrane</keyword>
<feature type="transmembrane region" description="Helical" evidence="2">
    <location>
        <begin position="328"/>
        <end position="351"/>
    </location>
</feature>
<keyword evidence="2" id="KW-1133">Transmembrane helix</keyword>
<accession>A0A0M3JVM4</accession>
<feature type="region of interest" description="Disordered" evidence="1">
    <location>
        <begin position="205"/>
        <end position="234"/>
    </location>
</feature>
<protein>
    <submittedName>
        <fullName evidence="5">G_PROTEIN_RECEP_F1_2 domain-containing protein</fullName>
    </submittedName>
</protein>
<evidence type="ECO:0000256" key="1">
    <source>
        <dbReference type="SAM" id="MobiDB-lite"/>
    </source>
</evidence>
<evidence type="ECO:0000313" key="5">
    <source>
        <dbReference type="WBParaSite" id="ASIM_0001228101-mRNA-1"/>
    </source>
</evidence>
<keyword evidence="4" id="KW-1185">Reference proteome</keyword>
<dbReference type="EMBL" id="UYRR01031098">
    <property type="protein sequence ID" value="VDK45716.1"/>
    <property type="molecule type" value="Genomic_DNA"/>
</dbReference>
<feature type="transmembrane region" description="Helical" evidence="2">
    <location>
        <begin position="57"/>
        <end position="81"/>
    </location>
</feature>